<accession>A0ABN9MIW2</accession>
<name>A0ABN9MIW2_9NEOB</name>
<dbReference type="EMBL" id="CAUEEQ010068123">
    <property type="protein sequence ID" value="CAJ0965542.1"/>
    <property type="molecule type" value="Genomic_DNA"/>
</dbReference>
<keyword evidence="2" id="KW-1185">Reference proteome</keyword>
<gene>
    <name evidence="1" type="ORF">RIMI_LOCUS20394015</name>
</gene>
<comment type="caution">
    <text evidence="1">The sequence shown here is derived from an EMBL/GenBank/DDBJ whole genome shotgun (WGS) entry which is preliminary data.</text>
</comment>
<evidence type="ECO:0000313" key="2">
    <source>
        <dbReference type="Proteomes" id="UP001176940"/>
    </source>
</evidence>
<organism evidence="1 2">
    <name type="scientific">Ranitomeya imitator</name>
    <name type="common">mimic poison frog</name>
    <dbReference type="NCBI Taxonomy" id="111125"/>
    <lineage>
        <taxon>Eukaryota</taxon>
        <taxon>Metazoa</taxon>
        <taxon>Chordata</taxon>
        <taxon>Craniata</taxon>
        <taxon>Vertebrata</taxon>
        <taxon>Euteleostomi</taxon>
        <taxon>Amphibia</taxon>
        <taxon>Batrachia</taxon>
        <taxon>Anura</taxon>
        <taxon>Neobatrachia</taxon>
        <taxon>Hyloidea</taxon>
        <taxon>Dendrobatidae</taxon>
        <taxon>Dendrobatinae</taxon>
        <taxon>Ranitomeya</taxon>
    </lineage>
</organism>
<evidence type="ECO:0000313" key="1">
    <source>
        <dbReference type="EMBL" id="CAJ0965542.1"/>
    </source>
</evidence>
<proteinExistence type="predicted"/>
<dbReference type="Proteomes" id="UP001176940">
    <property type="component" value="Unassembled WGS sequence"/>
</dbReference>
<reference evidence="1" key="1">
    <citation type="submission" date="2023-07" db="EMBL/GenBank/DDBJ databases">
        <authorList>
            <person name="Stuckert A."/>
        </authorList>
    </citation>
    <scope>NUCLEOTIDE SEQUENCE</scope>
</reference>
<dbReference type="InterPro" id="IPR036179">
    <property type="entry name" value="Ig-like_dom_sf"/>
</dbReference>
<dbReference type="InterPro" id="IPR013783">
    <property type="entry name" value="Ig-like_fold"/>
</dbReference>
<protein>
    <submittedName>
        <fullName evidence="1">Uncharacterized protein</fullName>
    </submittedName>
</protein>
<dbReference type="SUPFAM" id="SSF48726">
    <property type="entry name" value="Immunoglobulin"/>
    <property type="match status" value="1"/>
</dbReference>
<dbReference type="Gene3D" id="2.60.40.10">
    <property type="entry name" value="Immunoglobulins"/>
    <property type="match status" value="1"/>
</dbReference>
<sequence>MVKRNPFITANQVNKHSPGDSCAQIVLTQSPDLITVSPGETVTISCKASSNVLKATYNGTSRNQDNVQHFSSINQATDIQESQTGSLDLDLELISLLQSEERQRTMQQIITVSRVIAILLSHSDTEPYKNLLPSPIMSLYYNVV</sequence>